<evidence type="ECO:0000313" key="3">
    <source>
        <dbReference type="EMBL" id="RDX84911.1"/>
    </source>
</evidence>
<dbReference type="OrthoDB" id="1750920at2759"/>
<comment type="caution">
    <text evidence="3">The sequence shown here is derived from an EMBL/GenBank/DDBJ whole genome shotgun (WGS) entry which is preliminary data.</text>
</comment>
<feature type="non-terminal residue" evidence="3">
    <location>
        <position position="1"/>
    </location>
</feature>
<sequence>MYETVLLDLGITLSFNFFEADVLRVLGIAPSQLHPNGWAAIQAFKVVCMALGILPTAPVFLSHYTTRVGQSLGWVSLIPLPNTGLFTFYTASYKGFKSRFVKIRTSEASHFYIDPRPLPLYWREPPKFKGLARSQLSLEAKADLQILDSLPRGMNCKDIVSWISTNNATLRLKSMLKKQGVDMAELIKKARLTNDAKSTSRKASSADTTTATAEKKSATSLAENDSAPVVEKLTALAVSGREAGKRKVGSSVVEETGAKKGNGTTPLPPLPLPIQPKGKVVVTLGPDFPLGAGAENSIDMMIAYMARSMATLEIWRGMLRKAEQIVAKEAISKKELEKA</sequence>
<dbReference type="InterPro" id="IPR007321">
    <property type="entry name" value="Transposase_28"/>
</dbReference>
<dbReference type="PANTHER" id="PTHR31099">
    <property type="entry name" value="OS06G0165300 PROTEIN"/>
    <property type="match status" value="1"/>
</dbReference>
<accession>A0A371G336</accession>
<reference evidence="3" key="1">
    <citation type="submission" date="2018-05" db="EMBL/GenBank/DDBJ databases">
        <title>Draft genome of Mucuna pruriens seed.</title>
        <authorList>
            <person name="Nnadi N.E."/>
            <person name="Vos R."/>
            <person name="Hasami M.H."/>
            <person name="Devisetty U.K."/>
            <person name="Aguiy J.C."/>
        </authorList>
    </citation>
    <scope>NUCLEOTIDE SEQUENCE [LARGE SCALE GENOMIC DNA]</scope>
    <source>
        <strain evidence="3">JCA_2017</strain>
    </source>
</reference>
<dbReference type="EMBL" id="QJKJ01006912">
    <property type="protein sequence ID" value="RDX84911.1"/>
    <property type="molecule type" value="Genomic_DNA"/>
</dbReference>
<evidence type="ECO:0000313" key="4">
    <source>
        <dbReference type="Proteomes" id="UP000257109"/>
    </source>
</evidence>
<dbReference type="AlphaFoldDB" id="A0A371G336"/>
<feature type="region of interest" description="Disordered" evidence="1">
    <location>
        <begin position="193"/>
        <end position="223"/>
    </location>
</feature>
<gene>
    <name evidence="3" type="ORF">CR513_33973</name>
</gene>
<dbReference type="Pfam" id="PF04195">
    <property type="entry name" value="Transposase_28"/>
    <property type="match status" value="1"/>
</dbReference>
<organism evidence="3 4">
    <name type="scientific">Mucuna pruriens</name>
    <name type="common">Velvet bean</name>
    <name type="synonym">Dolichos pruriens</name>
    <dbReference type="NCBI Taxonomy" id="157652"/>
    <lineage>
        <taxon>Eukaryota</taxon>
        <taxon>Viridiplantae</taxon>
        <taxon>Streptophyta</taxon>
        <taxon>Embryophyta</taxon>
        <taxon>Tracheophyta</taxon>
        <taxon>Spermatophyta</taxon>
        <taxon>Magnoliopsida</taxon>
        <taxon>eudicotyledons</taxon>
        <taxon>Gunneridae</taxon>
        <taxon>Pentapetalae</taxon>
        <taxon>rosids</taxon>
        <taxon>fabids</taxon>
        <taxon>Fabales</taxon>
        <taxon>Fabaceae</taxon>
        <taxon>Papilionoideae</taxon>
        <taxon>50 kb inversion clade</taxon>
        <taxon>NPAAA clade</taxon>
        <taxon>indigoferoid/millettioid clade</taxon>
        <taxon>Phaseoleae</taxon>
        <taxon>Mucuna</taxon>
    </lineage>
</organism>
<protein>
    <recommendedName>
        <fullName evidence="2">Transposase (putative) gypsy type domain-containing protein</fullName>
    </recommendedName>
</protein>
<feature type="region of interest" description="Disordered" evidence="1">
    <location>
        <begin position="246"/>
        <end position="272"/>
    </location>
</feature>
<proteinExistence type="predicted"/>
<dbReference type="Proteomes" id="UP000257109">
    <property type="component" value="Unassembled WGS sequence"/>
</dbReference>
<name>A0A371G336_MUCPR</name>
<dbReference type="PANTHER" id="PTHR31099:SF28">
    <property type="entry name" value="F5J5.12"/>
    <property type="match status" value="1"/>
</dbReference>
<feature type="domain" description="Transposase (putative) gypsy type" evidence="2">
    <location>
        <begin position="9"/>
        <end position="66"/>
    </location>
</feature>
<evidence type="ECO:0000256" key="1">
    <source>
        <dbReference type="SAM" id="MobiDB-lite"/>
    </source>
</evidence>
<dbReference type="STRING" id="157652.A0A371G336"/>
<feature type="compositionally biased region" description="Low complexity" evidence="1">
    <location>
        <begin position="201"/>
        <end position="212"/>
    </location>
</feature>
<keyword evidence="4" id="KW-1185">Reference proteome</keyword>
<evidence type="ECO:0000259" key="2">
    <source>
        <dbReference type="Pfam" id="PF04195"/>
    </source>
</evidence>